<dbReference type="EMBL" id="JAXCGZ010011348">
    <property type="protein sequence ID" value="KAK7075187.1"/>
    <property type="molecule type" value="Genomic_DNA"/>
</dbReference>
<dbReference type="SUPFAM" id="SSF52799">
    <property type="entry name" value="(Phosphotyrosine protein) phosphatases II"/>
    <property type="match status" value="1"/>
</dbReference>
<dbReference type="Proteomes" id="UP001381693">
    <property type="component" value="Unassembled WGS sequence"/>
</dbReference>
<dbReference type="Pfam" id="PF22784">
    <property type="entry name" value="PTP-SAK"/>
    <property type="match status" value="1"/>
</dbReference>
<evidence type="ECO:0000313" key="18">
    <source>
        <dbReference type="Proteomes" id="UP001381693"/>
    </source>
</evidence>
<evidence type="ECO:0000256" key="7">
    <source>
        <dbReference type="ARBA" id="ARBA00022801"/>
    </source>
</evidence>
<dbReference type="FunFam" id="3.90.190.10:FF:000063">
    <property type="entry name" value="Dual specificity phosphatase 23"/>
    <property type="match status" value="1"/>
</dbReference>
<dbReference type="InterPro" id="IPR000387">
    <property type="entry name" value="Tyr_Pase_dom"/>
</dbReference>
<evidence type="ECO:0000256" key="13">
    <source>
        <dbReference type="ARBA" id="ARBA00068789"/>
    </source>
</evidence>
<dbReference type="InterPro" id="IPR029021">
    <property type="entry name" value="Prot-tyrosine_phosphatase-like"/>
</dbReference>
<evidence type="ECO:0000256" key="14">
    <source>
        <dbReference type="ARBA" id="ARBA00081937"/>
    </source>
</evidence>
<evidence type="ECO:0000256" key="5">
    <source>
        <dbReference type="ARBA" id="ARBA00013081"/>
    </source>
</evidence>
<comment type="function">
    <text evidence="12">Protein phosphatase that mediates dephosphorylation of proteins phosphorylated on Tyr and Ser/Thr residues. In vitro, it can dephosphorylate p44-ERK1 (MAPK3) but not p54 SAPK-beta (MAPK10) in vitro. Able to enhance activation of JNK and p38 (MAPK14).</text>
</comment>
<protein>
    <recommendedName>
        <fullName evidence="13">Dual specificity protein phosphatase 23</fullName>
        <ecNumber evidence="5">3.1.3.16</ecNumber>
        <ecNumber evidence="4">3.1.3.48</ecNumber>
    </recommendedName>
    <alternativeName>
        <fullName evidence="14">Low molecular mass dual specificity phosphatase 3</fullName>
    </alternativeName>
</protein>
<keyword evidence="18" id="KW-1185">Reference proteome</keyword>
<evidence type="ECO:0000256" key="11">
    <source>
        <dbReference type="ARBA" id="ARBA00048336"/>
    </source>
</evidence>
<keyword evidence="7" id="KW-0378">Hydrolase</keyword>
<evidence type="ECO:0000256" key="2">
    <source>
        <dbReference type="ARBA" id="ARBA00004514"/>
    </source>
</evidence>
<dbReference type="GO" id="GO:0005829">
    <property type="term" value="C:cytosol"/>
    <property type="evidence" value="ECO:0007669"/>
    <property type="project" value="UniProtKB-SubCell"/>
</dbReference>
<proteinExistence type="inferred from homology"/>
<dbReference type="AlphaFoldDB" id="A0AAN9A9R1"/>
<dbReference type="InterPro" id="IPR057023">
    <property type="entry name" value="PTP-SAK"/>
</dbReference>
<evidence type="ECO:0000256" key="12">
    <source>
        <dbReference type="ARBA" id="ARBA00053915"/>
    </source>
</evidence>
<dbReference type="InterPro" id="IPR016130">
    <property type="entry name" value="Tyr_Pase_AS"/>
</dbReference>
<evidence type="ECO:0000256" key="10">
    <source>
        <dbReference type="ARBA" id="ARBA00047761"/>
    </source>
</evidence>
<dbReference type="InterPro" id="IPR020422">
    <property type="entry name" value="TYR_PHOSPHATASE_DUAL_dom"/>
</dbReference>
<dbReference type="PROSITE" id="PS50056">
    <property type="entry name" value="TYR_PHOSPHATASE_2"/>
    <property type="match status" value="1"/>
</dbReference>
<sequence length="155" mass="18022">MASKEEGIEPWNFSWVIKGVLCACSWPRSNSEITWLVREGVKAIISLSEERQSPLLARQHMDCYVIPVEEFESPAMEQIDEFIQICDKAALENKPVCVHCRMGLGRTGVMLACYLVKNYQQTAQEAIRNVRLMRRYSIETREQERAVQDYENYLQ</sequence>
<evidence type="ECO:0000256" key="3">
    <source>
        <dbReference type="ARBA" id="ARBA00008601"/>
    </source>
</evidence>
<comment type="caution">
    <text evidence="17">The sequence shown here is derived from an EMBL/GenBank/DDBJ whole genome shotgun (WGS) entry which is preliminary data.</text>
</comment>
<evidence type="ECO:0000313" key="17">
    <source>
        <dbReference type="EMBL" id="KAK7075187.1"/>
    </source>
</evidence>
<dbReference type="PANTHER" id="PTHR23339">
    <property type="entry name" value="TYROSINE SPECIFIC PROTEIN PHOSPHATASE AND DUAL SPECIFICITY PROTEIN PHOSPHATASE"/>
    <property type="match status" value="1"/>
</dbReference>
<keyword evidence="9" id="KW-0539">Nucleus</keyword>
<dbReference type="PROSITE" id="PS00383">
    <property type="entry name" value="TYR_PHOSPHATASE_1"/>
    <property type="match status" value="1"/>
</dbReference>
<dbReference type="SMART" id="SM00195">
    <property type="entry name" value="DSPc"/>
    <property type="match status" value="1"/>
</dbReference>
<organism evidence="17 18">
    <name type="scientific">Halocaridina rubra</name>
    <name type="common">Hawaiian red shrimp</name>
    <dbReference type="NCBI Taxonomy" id="373956"/>
    <lineage>
        <taxon>Eukaryota</taxon>
        <taxon>Metazoa</taxon>
        <taxon>Ecdysozoa</taxon>
        <taxon>Arthropoda</taxon>
        <taxon>Crustacea</taxon>
        <taxon>Multicrustacea</taxon>
        <taxon>Malacostraca</taxon>
        <taxon>Eumalacostraca</taxon>
        <taxon>Eucarida</taxon>
        <taxon>Decapoda</taxon>
        <taxon>Pleocyemata</taxon>
        <taxon>Caridea</taxon>
        <taxon>Atyoidea</taxon>
        <taxon>Atyidae</taxon>
        <taxon>Halocaridina</taxon>
    </lineage>
</organism>
<reference evidence="17 18" key="1">
    <citation type="submission" date="2023-11" db="EMBL/GenBank/DDBJ databases">
        <title>Halocaridina rubra genome assembly.</title>
        <authorList>
            <person name="Smith C."/>
        </authorList>
    </citation>
    <scope>NUCLEOTIDE SEQUENCE [LARGE SCALE GENOMIC DNA]</scope>
    <source>
        <strain evidence="17">EP-1</strain>
        <tissue evidence="17">Whole</tissue>
    </source>
</reference>
<evidence type="ECO:0000256" key="9">
    <source>
        <dbReference type="ARBA" id="ARBA00023242"/>
    </source>
</evidence>
<name>A0AAN9A9R1_HALRR</name>
<feature type="domain" description="Tyrosine-protein phosphatase" evidence="15">
    <location>
        <begin position="12"/>
        <end position="155"/>
    </location>
</feature>
<comment type="catalytic activity">
    <reaction evidence="10">
        <text>O-phospho-L-seryl-[protein] + H2O = L-seryl-[protein] + phosphate</text>
        <dbReference type="Rhea" id="RHEA:20629"/>
        <dbReference type="Rhea" id="RHEA-COMP:9863"/>
        <dbReference type="Rhea" id="RHEA-COMP:11604"/>
        <dbReference type="ChEBI" id="CHEBI:15377"/>
        <dbReference type="ChEBI" id="CHEBI:29999"/>
        <dbReference type="ChEBI" id="CHEBI:43474"/>
        <dbReference type="ChEBI" id="CHEBI:83421"/>
        <dbReference type="EC" id="3.1.3.16"/>
    </reaction>
</comment>
<dbReference type="Gene3D" id="3.90.190.10">
    <property type="entry name" value="Protein tyrosine phosphatase superfamily"/>
    <property type="match status" value="1"/>
</dbReference>
<dbReference type="GO" id="GO:0004722">
    <property type="term" value="F:protein serine/threonine phosphatase activity"/>
    <property type="evidence" value="ECO:0007669"/>
    <property type="project" value="UniProtKB-EC"/>
</dbReference>
<keyword evidence="8" id="KW-0904">Protein phosphatase</keyword>
<dbReference type="EC" id="3.1.3.48" evidence="4"/>
<evidence type="ECO:0000259" key="16">
    <source>
        <dbReference type="PROSITE" id="PS50056"/>
    </source>
</evidence>
<dbReference type="EC" id="3.1.3.16" evidence="5"/>
<comment type="subcellular location">
    <subcellularLocation>
        <location evidence="2">Cytoplasm</location>
        <location evidence="2">Cytosol</location>
    </subcellularLocation>
    <subcellularLocation>
        <location evidence="1">Nucleus</location>
    </subcellularLocation>
</comment>
<dbReference type="InterPro" id="IPR050561">
    <property type="entry name" value="PTP"/>
</dbReference>
<evidence type="ECO:0000256" key="6">
    <source>
        <dbReference type="ARBA" id="ARBA00022490"/>
    </source>
</evidence>
<feature type="domain" description="Tyrosine specific protein phosphatases" evidence="16">
    <location>
        <begin position="80"/>
        <end position="145"/>
    </location>
</feature>
<dbReference type="PROSITE" id="PS50054">
    <property type="entry name" value="TYR_PHOSPHATASE_DUAL"/>
    <property type="match status" value="1"/>
</dbReference>
<comment type="similarity">
    <text evidence="3">Belongs to the protein-tyrosine phosphatase family. Non-receptor class dual specificity subfamily.</text>
</comment>
<evidence type="ECO:0000256" key="1">
    <source>
        <dbReference type="ARBA" id="ARBA00004123"/>
    </source>
</evidence>
<dbReference type="GO" id="GO:0004725">
    <property type="term" value="F:protein tyrosine phosphatase activity"/>
    <property type="evidence" value="ECO:0007669"/>
    <property type="project" value="UniProtKB-EC"/>
</dbReference>
<evidence type="ECO:0000256" key="4">
    <source>
        <dbReference type="ARBA" id="ARBA00013064"/>
    </source>
</evidence>
<gene>
    <name evidence="17" type="primary">DUSP23</name>
    <name evidence="17" type="ORF">SK128_011137</name>
</gene>
<evidence type="ECO:0000259" key="15">
    <source>
        <dbReference type="PROSITE" id="PS50054"/>
    </source>
</evidence>
<comment type="catalytic activity">
    <reaction evidence="11">
        <text>O-phospho-L-threonyl-[protein] + H2O = L-threonyl-[protein] + phosphate</text>
        <dbReference type="Rhea" id="RHEA:47004"/>
        <dbReference type="Rhea" id="RHEA-COMP:11060"/>
        <dbReference type="Rhea" id="RHEA-COMP:11605"/>
        <dbReference type="ChEBI" id="CHEBI:15377"/>
        <dbReference type="ChEBI" id="CHEBI:30013"/>
        <dbReference type="ChEBI" id="CHEBI:43474"/>
        <dbReference type="ChEBI" id="CHEBI:61977"/>
        <dbReference type="EC" id="3.1.3.16"/>
    </reaction>
</comment>
<evidence type="ECO:0000256" key="8">
    <source>
        <dbReference type="ARBA" id="ARBA00022912"/>
    </source>
</evidence>
<dbReference type="GO" id="GO:0005634">
    <property type="term" value="C:nucleus"/>
    <property type="evidence" value="ECO:0007669"/>
    <property type="project" value="UniProtKB-SubCell"/>
</dbReference>
<keyword evidence="6" id="KW-0963">Cytoplasm</keyword>
<accession>A0AAN9A9R1</accession>